<evidence type="ECO:0000256" key="1">
    <source>
        <dbReference type="SAM" id="MobiDB-lite"/>
    </source>
</evidence>
<accession>A0A090KT03</accession>
<sequence>MDNNMKKLKISSDEKNETSEEVIQKTDINPKKLKRRMTINYAMIQSLGNKNLNDKENDYEIKTEADENYNIQKDNK</sequence>
<evidence type="ECO:0000313" key="2">
    <source>
        <dbReference type="EMBL" id="CEF60625.1"/>
    </source>
</evidence>
<feature type="region of interest" description="Disordered" evidence="1">
    <location>
        <begin position="1"/>
        <end position="22"/>
    </location>
</feature>
<proteinExistence type="predicted"/>
<protein>
    <submittedName>
        <fullName evidence="2 4">Uncharacterized protein</fullName>
    </submittedName>
</protein>
<dbReference type="GeneID" id="36385438"/>
<evidence type="ECO:0000313" key="5">
    <source>
        <dbReference type="WormBase" id="SRAE_X000236000"/>
    </source>
</evidence>
<evidence type="ECO:0000313" key="4">
    <source>
        <dbReference type="WBParaSite" id="SRAE_X000236000.1"/>
    </source>
</evidence>
<organism evidence="2">
    <name type="scientific">Strongyloides ratti</name>
    <name type="common">Parasitic roundworm</name>
    <dbReference type="NCBI Taxonomy" id="34506"/>
    <lineage>
        <taxon>Eukaryota</taxon>
        <taxon>Metazoa</taxon>
        <taxon>Ecdysozoa</taxon>
        <taxon>Nematoda</taxon>
        <taxon>Chromadorea</taxon>
        <taxon>Rhabditida</taxon>
        <taxon>Tylenchina</taxon>
        <taxon>Panagrolaimomorpha</taxon>
        <taxon>Strongyloidoidea</taxon>
        <taxon>Strongyloididae</taxon>
        <taxon>Strongyloides</taxon>
    </lineage>
</organism>
<dbReference type="WBParaSite" id="SRAE_X000236000.1">
    <property type="protein sequence ID" value="SRAE_X000236000.1"/>
    <property type="gene ID" value="WBGene00267944"/>
</dbReference>
<reference evidence="4" key="3">
    <citation type="submission" date="2020-12" db="UniProtKB">
        <authorList>
            <consortium name="WormBaseParasite"/>
        </authorList>
    </citation>
    <scope>IDENTIFICATION</scope>
</reference>
<dbReference type="WormBase" id="SRAE_X000236000">
    <property type="protein sequence ID" value="SRP09751"/>
    <property type="gene ID" value="WBGene00267944"/>
</dbReference>
<feature type="compositionally biased region" description="Basic and acidic residues" evidence="1">
    <location>
        <begin position="10"/>
        <end position="22"/>
    </location>
</feature>
<dbReference type="RefSeq" id="XP_024499834.1">
    <property type="nucleotide sequence ID" value="XM_024645564.1"/>
</dbReference>
<dbReference type="EMBL" id="LN609400">
    <property type="protein sequence ID" value="CEF60625.1"/>
    <property type="molecule type" value="Genomic_DNA"/>
</dbReference>
<dbReference type="AlphaFoldDB" id="A0A090KT03"/>
<gene>
    <name evidence="2 4 5" type="ORF">SRAE_X000236000</name>
</gene>
<keyword evidence="3" id="KW-1185">Reference proteome</keyword>
<name>A0A090KT03_STRRB</name>
<reference evidence="3" key="1">
    <citation type="submission" date="2014-09" db="EMBL/GenBank/DDBJ databases">
        <authorList>
            <person name="Martin A.A."/>
        </authorList>
    </citation>
    <scope>NUCLEOTIDE SEQUENCE</scope>
    <source>
        <strain evidence="3">ED321</strain>
    </source>
</reference>
<dbReference type="CTD" id="36385438"/>
<reference evidence="2" key="2">
    <citation type="submission" date="2014-09" db="EMBL/GenBank/DDBJ databases">
        <authorList>
            <person name="Aslett A.Martin."/>
        </authorList>
    </citation>
    <scope>NUCLEOTIDE SEQUENCE</scope>
    <source>
        <strain evidence="2">ED321 Heterogonic</strain>
    </source>
</reference>
<dbReference type="Proteomes" id="UP000035682">
    <property type="component" value="Unplaced"/>
</dbReference>
<evidence type="ECO:0000313" key="3">
    <source>
        <dbReference type="Proteomes" id="UP000035682"/>
    </source>
</evidence>